<evidence type="ECO:0000313" key="3">
    <source>
        <dbReference type="Proteomes" id="UP001595867"/>
    </source>
</evidence>
<sequence length="414" mass="42214">MSSSGLPSPGSPSSGVPFSGSSSAGGRELPPVPDDGLPVEAFRPVSPAYGAGSLADLMPSLSAVLGVSGAVDVLGLGERLAGVDRVGVLLVDGLGAYQLPTAAPFAPTLAALSDISDLSLTAGFPSTTPVSLVTVGTGVPPGAHGVLGFTVRRPDGRTLNHIHWGDDPDPYQWQPVPTAFETAAAAGVAVTLVSRSLYRGTGLSVAANRGARYHVADDGPAVAEGMLAALRSGPGLVYGYHPDLDRAGHEDGVASPAWEEAARGVDAILDQLVHELPPGAALLVTADHGQLNVPAERYDLAIGPLAAGLAAVAGEPRARYLHVLDGALDDVLATWREVLGADARVMCRDEVIAEGWYGPVAPAHAGRIGDVVVLCRNRAVVVASGWEPPMAGRLVAYHGSVTAAEMTVPLLIAR</sequence>
<protein>
    <submittedName>
        <fullName evidence="2">Alkaline phosphatase family protein</fullName>
    </submittedName>
</protein>
<dbReference type="InterPro" id="IPR002591">
    <property type="entry name" value="Phosphodiest/P_Trfase"/>
</dbReference>
<dbReference type="RefSeq" id="WP_378065238.1">
    <property type="nucleotide sequence ID" value="NZ_JBHSBL010000005.1"/>
</dbReference>
<dbReference type="InterPro" id="IPR017850">
    <property type="entry name" value="Alkaline_phosphatase_core_sf"/>
</dbReference>
<feature type="compositionally biased region" description="Low complexity" evidence="1">
    <location>
        <begin position="1"/>
        <end position="26"/>
    </location>
</feature>
<evidence type="ECO:0000256" key="1">
    <source>
        <dbReference type="SAM" id="MobiDB-lite"/>
    </source>
</evidence>
<gene>
    <name evidence="2" type="ORF">ACFO0C_04630</name>
</gene>
<name>A0ABV8IJS3_9ACTN</name>
<comment type="caution">
    <text evidence="2">The sequence shown here is derived from an EMBL/GenBank/DDBJ whole genome shotgun (WGS) entry which is preliminary data.</text>
</comment>
<organism evidence="2 3">
    <name type="scientific">Actinoplanes subglobosus</name>
    <dbReference type="NCBI Taxonomy" id="1547892"/>
    <lineage>
        <taxon>Bacteria</taxon>
        <taxon>Bacillati</taxon>
        <taxon>Actinomycetota</taxon>
        <taxon>Actinomycetes</taxon>
        <taxon>Micromonosporales</taxon>
        <taxon>Micromonosporaceae</taxon>
        <taxon>Actinoplanes</taxon>
    </lineage>
</organism>
<feature type="region of interest" description="Disordered" evidence="1">
    <location>
        <begin position="1"/>
        <end position="38"/>
    </location>
</feature>
<dbReference type="Proteomes" id="UP001595867">
    <property type="component" value="Unassembled WGS sequence"/>
</dbReference>
<dbReference type="Pfam" id="PF01663">
    <property type="entry name" value="Phosphodiest"/>
    <property type="match status" value="1"/>
</dbReference>
<dbReference type="Gene3D" id="3.40.720.10">
    <property type="entry name" value="Alkaline Phosphatase, subunit A"/>
    <property type="match status" value="1"/>
</dbReference>
<dbReference type="SUPFAM" id="SSF53649">
    <property type="entry name" value="Alkaline phosphatase-like"/>
    <property type="match status" value="1"/>
</dbReference>
<reference evidence="3" key="1">
    <citation type="journal article" date="2019" name="Int. J. Syst. Evol. Microbiol.">
        <title>The Global Catalogue of Microorganisms (GCM) 10K type strain sequencing project: providing services to taxonomists for standard genome sequencing and annotation.</title>
        <authorList>
            <consortium name="The Broad Institute Genomics Platform"/>
            <consortium name="The Broad Institute Genome Sequencing Center for Infectious Disease"/>
            <person name="Wu L."/>
            <person name="Ma J."/>
        </authorList>
    </citation>
    <scope>NUCLEOTIDE SEQUENCE [LARGE SCALE GENOMIC DNA]</scope>
    <source>
        <strain evidence="3">TBRC 5832</strain>
    </source>
</reference>
<evidence type="ECO:0000313" key="2">
    <source>
        <dbReference type="EMBL" id="MFC4064204.1"/>
    </source>
</evidence>
<accession>A0ABV8IJS3</accession>
<dbReference type="EMBL" id="JBHSBL010000005">
    <property type="protein sequence ID" value="MFC4064204.1"/>
    <property type="molecule type" value="Genomic_DNA"/>
</dbReference>
<keyword evidence="3" id="KW-1185">Reference proteome</keyword>
<proteinExistence type="predicted"/>